<dbReference type="EMBL" id="GBRD01000713">
    <property type="protein sequence ID" value="JAG65108.1"/>
    <property type="molecule type" value="Transcribed_RNA"/>
</dbReference>
<dbReference type="GO" id="GO:0019843">
    <property type="term" value="F:rRNA binding"/>
    <property type="evidence" value="ECO:0007669"/>
    <property type="project" value="InterPro"/>
</dbReference>
<reference evidence="3" key="1">
    <citation type="submission" date="2014-09" db="EMBL/GenBank/DDBJ databases">
        <authorList>
            <person name="Magalhaes I.L.F."/>
            <person name="Oliveira U."/>
            <person name="Santos F.R."/>
            <person name="Vidigal T.H.D.A."/>
            <person name="Brescovit A.D."/>
            <person name="Santos A.J."/>
        </authorList>
    </citation>
    <scope>NUCLEOTIDE SEQUENCE</scope>
</reference>
<evidence type="ECO:0000259" key="2">
    <source>
        <dbReference type="PROSITE" id="PS50833"/>
    </source>
</evidence>
<name>A0A0K8THP6_LYGHE</name>
<feature type="compositionally biased region" description="Basic residues" evidence="1">
    <location>
        <begin position="316"/>
        <end position="326"/>
    </location>
</feature>
<feature type="compositionally biased region" description="Basic and acidic residues" evidence="1">
    <location>
        <begin position="331"/>
        <end position="342"/>
    </location>
</feature>
<dbReference type="AlphaFoldDB" id="A0A0K8THP6"/>
<dbReference type="PANTHER" id="PTHR12661">
    <property type="entry name" value="PETER PAN-RELATED"/>
    <property type="match status" value="1"/>
</dbReference>
<dbReference type="InterPro" id="IPR007109">
    <property type="entry name" value="Brix"/>
</dbReference>
<feature type="region of interest" description="Disordered" evidence="1">
    <location>
        <begin position="364"/>
        <end position="494"/>
    </location>
</feature>
<dbReference type="PANTHER" id="PTHR12661:SF5">
    <property type="entry name" value="SUPPRESSOR OF SWI4 1 HOMOLOG"/>
    <property type="match status" value="1"/>
</dbReference>
<evidence type="ECO:0000256" key="1">
    <source>
        <dbReference type="SAM" id="MobiDB-lite"/>
    </source>
</evidence>
<dbReference type="GO" id="GO:0006364">
    <property type="term" value="P:rRNA processing"/>
    <property type="evidence" value="ECO:0007669"/>
    <property type="project" value="InterPro"/>
</dbReference>
<accession>A0A0K8THP6</accession>
<dbReference type="PROSITE" id="PS50833">
    <property type="entry name" value="BRIX"/>
    <property type="match status" value="1"/>
</dbReference>
<feature type="compositionally biased region" description="Basic and acidic residues" evidence="1">
    <location>
        <begin position="448"/>
        <end position="461"/>
    </location>
</feature>
<proteinExistence type="predicted"/>
<dbReference type="SMART" id="SM00879">
    <property type="entry name" value="Brix"/>
    <property type="match status" value="1"/>
</dbReference>
<dbReference type="GO" id="GO:0000027">
    <property type="term" value="P:ribosomal large subunit assembly"/>
    <property type="evidence" value="ECO:0007669"/>
    <property type="project" value="TreeGrafter"/>
</dbReference>
<evidence type="ECO:0000313" key="3">
    <source>
        <dbReference type="EMBL" id="JAG65108.1"/>
    </source>
</evidence>
<feature type="region of interest" description="Disordered" evidence="1">
    <location>
        <begin position="316"/>
        <end position="342"/>
    </location>
</feature>
<feature type="compositionally biased region" description="Basic and acidic residues" evidence="1">
    <location>
        <begin position="382"/>
        <end position="397"/>
    </location>
</feature>
<dbReference type="Pfam" id="PF04427">
    <property type="entry name" value="Brix"/>
    <property type="match status" value="1"/>
</dbReference>
<feature type="domain" description="Brix" evidence="2">
    <location>
        <begin position="28"/>
        <end position="291"/>
    </location>
</feature>
<dbReference type="GO" id="GO:0030687">
    <property type="term" value="C:preribosome, large subunit precursor"/>
    <property type="evidence" value="ECO:0007669"/>
    <property type="project" value="TreeGrafter"/>
</dbReference>
<feature type="compositionally biased region" description="Basic residues" evidence="1">
    <location>
        <begin position="480"/>
        <end position="494"/>
    </location>
</feature>
<sequence>MGRKKKGRCAKNNKQAVDLEPETLTRAPHSFVFHRGVVGKYISALVKDFRKIMEPFTAAQLKVRKKNTIKDLVSVTGVLHVSHFVMFTNSELAPYLRLAKVPRGPTLTFKIHNYILAKDVASSLKKQFDHPRLFLNSPLVILNGFNAEDTDVFKLMIATLQGMFPNINVAKVDLNNVKRCVLFNYDPESKNIELRHYGINIKPTGVGRSVKKLVSNKVPNLARFEDISDFIQRGDLLSESEGEDDPGSHVELPQAIHTKGALRGNKSAIRLMELGPRMTLQLIKIEEGLLDGEVMYHEFVHKTEEEKEEIRKRREEKRKLKLKRKQQQTENVKKKEEAKEELKQKSLEGIAKKKAQVELESDKLMKEAAASGAIQEDDDDAEWFRKEVGEEPDKELFDQPMKSSLKRKREDSNFKPYKKISTGSKKRVSFARDDESRGKGRGNPGGKSDFKGKRNFHDKFGGKPKFGGKFGSKASFKTKPTGKKGSKFKQNRRK</sequence>
<dbReference type="InterPro" id="IPR045112">
    <property type="entry name" value="PPAN-like"/>
</dbReference>
<protein>
    <recommendedName>
        <fullName evidence="2">Brix domain-containing protein</fullName>
    </recommendedName>
</protein>
<organism evidence="3">
    <name type="scientific">Lygus hesperus</name>
    <name type="common">Western plant bug</name>
    <dbReference type="NCBI Taxonomy" id="30085"/>
    <lineage>
        <taxon>Eukaryota</taxon>
        <taxon>Metazoa</taxon>
        <taxon>Ecdysozoa</taxon>
        <taxon>Arthropoda</taxon>
        <taxon>Hexapoda</taxon>
        <taxon>Insecta</taxon>
        <taxon>Pterygota</taxon>
        <taxon>Neoptera</taxon>
        <taxon>Paraneoptera</taxon>
        <taxon>Hemiptera</taxon>
        <taxon>Heteroptera</taxon>
        <taxon>Panheteroptera</taxon>
        <taxon>Cimicomorpha</taxon>
        <taxon>Miridae</taxon>
        <taxon>Mirini</taxon>
        <taxon>Lygus</taxon>
    </lineage>
</organism>